<comment type="caution">
    <text evidence="1">The sequence shown here is derived from an EMBL/GenBank/DDBJ whole genome shotgun (WGS) entry which is preliminary data.</text>
</comment>
<name>A0ACB8B6E5_9AGAM</name>
<evidence type="ECO:0000313" key="1">
    <source>
        <dbReference type="EMBL" id="KAH7920778.1"/>
    </source>
</evidence>
<evidence type="ECO:0000313" key="2">
    <source>
        <dbReference type="Proteomes" id="UP000790709"/>
    </source>
</evidence>
<reference evidence="1" key="1">
    <citation type="journal article" date="2021" name="New Phytol.">
        <title>Evolutionary innovations through gain and loss of genes in the ectomycorrhizal Boletales.</title>
        <authorList>
            <person name="Wu G."/>
            <person name="Miyauchi S."/>
            <person name="Morin E."/>
            <person name="Kuo A."/>
            <person name="Drula E."/>
            <person name="Varga T."/>
            <person name="Kohler A."/>
            <person name="Feng B."/>
            <person name="Cao Y."/>
            <person name="Lipzen A."/>
            <person name="Daum C."/>
            <person name="Hundley H."/>
            <person name="Pangilinan J."/>
            <person name="Johnson J."/>
            <person name="Barry K."/>
            <person name="LaButti K."/>
            <person name="Ng V."/>
            <person name="Ahrendt S."/>
            <person name="Min B."/>
            <person name="Choi I.G."/>
            <person name="Park H."/>
            <person name="Plett J.M."/>
            <person name="Magnuson J."/>
            <person name="Spatafora J.W."/>
            <person name="Nagy L.G."/>
            <person name="Henrissat B."/>
            <person name="Grigoriev I.V."/>
            <person name="Yang Z.L."/>
            <person name="Xu J."/>
            <person name="Martin F.M."/>
        </authorList>
    </citation>
    <scope>NUCLEOTIDE SEQUENCE</scope>
    <source>
        <strain evidence="1">KUC20120723A-06</strain>
    </source>
</reference>
<accession>A0ACB8B6E5</accession>
<proteinExistence type="predicted"/>
<sequence>MESAKRKRDDDLPRITYHASGRTFDRLFKEKSLDETREVVRRKLGLQRGAVVKLKQLRGGKAIDLEDEDDFDAFRALARAVMSVDVRVTASTPADDLTSAEGASEADGVTTAPTPKTNSTQTADVRDGTPSVARTSKAPTPGSRRKVAFGNSSSSAAKYDSAEGSAPKTKKRKSGAASEATLLKSTLTTPLETPATEDDASSEPPTPIHPPKKNGRAKSNKASTNTGAEESGLTSAPVIPPHSTSNATRASAAETASEDLDDAAPPKKGRTKKGTKDVSGDSVVHDMDSGKRSGKKNAKEPRDAGVYVELPTSHVPSIQSPSVPRKKSKTPKERTATGENVQTTEAETAAKEPSKRTKVSAGSKKKEYATFDDETLKGIIASAAATTNAKALERMNSVRDSQPAETSM</sequence>
<keyword evidence="2" id="KW-1185">Reference proteome</keyword>
<organism evidence="1 2">
    <name type="scientific">Leucogyrophana mollusca</name>
    <dbReference type="NCBI Taxonomy" id="85980"/>
    <lineage>
        <taxon>Eukaryota</taxon>
        <taxon>Fungi</taxon>
        <taxon>Dikarya</taxon>
        <taxon>Basidiomycota</taxon>
        <taxon>Agaricomycotina</taxon>
        <taxon>Agaricomycetes</taxon>
        <taxon>Agaricomycetidae</taxon>
        <taxon>Boletales</taxon>
        <taxon>Boletales incertae sedis</taxon>
        <taxon>Leucogyrophana</taxon>
    </lineage>
</organism>
<dbReference type="EMBL" id="MU266559">
    <property type="protein sequence ID" value="KAH7920778.1"/>
    <property type="molecule type" value="Genomic_DNA"/>
</dbReference>
<protein>
    <submittedName>
        <fullName evidence="1">Uncharacterized protein</fullName>
    </submittedName>
</protein>
<gene>
    <name evidence="1" type="ORF">BV22DRAFT_1039425</name>
</gene>
<dbReference type="Proteomes" id="UP000790709">
    <property type="component" value="Unassembled WGS sequence"/>
</dbReference>